<feature type="region of interest" description="C-terminal hotdog fold" evidence="14">
    <location>
        <begin position="1064"/>
        <end position="1231"/>
    </location>
</feature>
<dbReference type="InterPro" id="IPR049552">
    <property type="entry name" value="PKS_DH_N"/>
</dbReference>
<reference evidence="19 20" key="1">
    <citation type="submission" date="2018-03" db="EMBL/GenBank/DDBJ databases">
        <title>Genomic Encyclopedia of Type Strains, Phase III (KMG-III): the genomes of soil and plant-associated and newly described type strains.</title>
        <authorList>
            <person name="Whitman W."/>
        </authorList>
    </citation>
    <scope>NUCLEOTIDE SEQUENCE [LARGE SCALE GENOMIC DNA]</scope>
    <source>
        <strain evidence="19 20">CGMCC 4.7097</strain>
    </source>
</reference>
<dbReference type="Pfam" id="PF21089">
    <property type="entry name" value="PKS_DH_N"/>
    <property type="match status" value="1"/>
</dbReference>
<keyword evidence="6" id="KW-0045">Antibiotic biosynthesis</keyword>
<dbReference type="Pfam" id="PF02801">
    <property type="entry name" value="Ketoacyl-synt_C"/>
    <property type="match status" value="1"/>
</dbReference>
<dbReference type="InterPro" id="IPR020807">
    <property type="entry name" value="PKS_DH"/>
</dbReference>
<feature type="domain" description="PKS/mFAS DH" evidence="18">
    <location>
        <begin position="923"/>
        <end position="1231"/>
    </location>
</feature>
<dbReference type="GO" id="GO:0004315">
    <property type="term" value="F:3-oxoacyl-[acyl-carrier-protein] synthase activity"/>
    <property type="evidence" value="ECO:0007669"/>
    <property type="project" value="InterPro"/>
</dbReference>
<dbReference type="InterPro" id="IPR049900">
    <property type="entry name" value="PKS_mFAS_DH"/>
</dbReference>
<dbReference type="EMBL" id="PYAX01000024">
    <property type="protein sequence ID" value="PSL48619.1"/>
    <property type="molecule type" value="Genomic_DNA"/>
</dbReference>
<dbReference type="InterPro" id="IPR013968">
    <property type="entry name" value="PKS_KR"/>
</dbReference>
<feature type="domain" description="Ketosynthase family 3 (KS3)" evidence="17">
    <location>
        <begin position="34"/>
        <end position="456"/>
    </location>
</feature>
<evidence type="ECO:0000256" key="6">
    <source>
        <dbReference type="ARBA" id="ARBA00023194"/>
    </source>
</evidence>
<comment type="caution">
    <text evidence="19">The sequence shown here is derived from an EMBL/GenBank/DDBJ whole genome shotgun (WGS) entry which is preliminary data.</text>
</comment>
<evidence type="ECO:0000313" key="19">
    <source>
        <dbReference type="EMBL" id="PSL48619.1"/>
    </source>
</evidence>
<dbReference type="Proteomes" id="UP000241118">
    <property type="component" value="Unassembled WGS sequence"/>
</dbReference>
<dbReference type="CDD" id="cd00833">
    <property type="entry name" value="PKS"/>
    <property type="match status" value="1"/>
</dbReference>
<dbReference type="InterPro" id="IPR050091">
    <property type="entry name" value="PKS_NRPS_Biosynth_Enz"/>
</dbReference>
<dbReference type="SUPFAM" id="SSF53901">
    <property type="entry name" value="Thiolase-like"/>
    <property type="match status" value="1"/>
</dbReference>
<dbReference type="Gene3D" id="3.30.70.3290">
    <property type="match status" value="1"/>
</dbReference>
<dbReference type="Gene3D" id="1.10.1200.10">
    <property type="entry name" value="ACP-like"/>
    <property type="match status" value="1"/>
</dbReference>
<feature type="domain" description="Carrier" evidence="16">
    <location>
        <begin position="1641"/>
        <end position="1716"/>
    </location>
</feature>
<keyword evidence="2" id="KW-0596">Phosphopantetheine</keyword>
<dbReference type="InterPro" id="IPR009081">
    <property type="entry name" value="PP-bd_ACP"/>
</dbReference>
<dbReference type="NCBIfam" id="TIGR01746">
    <property type="entry name" value="Thioester-redct"/>
    <property type="match status" value="1"/>
</dbReference>
<proteinExistence type="predicted"/>
<dbReference type="SUPFAM" id="SSF55048">
    <property type="entry name" value="Probable ACP-binding domain of malonyl-CoA ACP transacylase"/>
    <property type="match status" value="1"/>
</dbReference>
<dbReference type="InterPro" id="IPR001227">
    <property type="entry name" value="Ac_transferase_dom_sf"/>
</dbReference>
<dbReference type="Gene3D" id="3.40.47.10">
    <property type="match status" value="1"/>
</dbReference>
<dbReference type="InterPro" id="IPR014043">
    <property type="entry name" value="Acyl_transferase_dom"/>
</dbReference>
<comment type="cofactor">
    <cofactor evidence="1">
        <name>pantetheine 4'-phosphate</name>
        <dbReference type="ChEBI" id="CHEBI:47942"/>
    </cofactor>
</comment>
<dbReference type="PANTHER" id="PTHR43775">
    <property type="entry name" value="FATTY ACID SYNTHASE"/>
    <property type="match status" value="1"/>
</dbReference>
<dbReference type="SUPFAM" id="SSF51735">
    <property type="entry name" value="NAD(P)-binding Rossmann-fold domains"/>
    <property type="match status" value="3"/>
</dbReference>
<feature type="region of interest" description="Disordered" evidence="15">
    <location>
        <begin position="1890"/>
        <end position="1912"/>
    </location>
</feature>
<dbReference type="InterPro" id="IPR015083">
    <property type="entry name" value="NorB/c/GfsB-D-like_docking"/>
</dbReference>
<dbReference type="InterPro" id="IPR014031">
    <property type="entry name" value="Ketoacyl_synth_C"/>
</dbReference>
<dbReference type="EC" id="2.3.1.94" evidence="13"/>
<dbReference type="PANTHER" id="PTHR43775:SF51">
    <property type="entry name" value="INACTIVE PHENOLPHTHIOCEROL SYNTHESIS POLYKETIDE SYNTHASE TYPE I PKS1-RELATED"/>
    <property type="match status" value="1"/>
</dbReference>
<dbReference type="InterPro" id="IPR020806">
    <property type="entry name" value="PKS_PP-bd"/>
</dbReference>
<dbReference type="InterPro" id="IPR036291">
    <property type="entry name" value="NAD(P)-bd_dom_sf"/>
</dbReference>
<evidence type="ECO:0000259" key="17">
    <source>
        <dbReference type="PROSITE" id="PS52004"/>
    </source>
</evidence>
<gene>
    <name evidence="19" type="ORF">B0I31_1242</name>
</gene>
<keyword evidence="5" id="KW-0677">Repeat</keyword>
<evidence type="ECO:0000256" key="12">
    <source>
        <dbReference type="ARBA" id="ARBA00063272"/>
    </source>
</evidence>
<evidence type="ECO:0000256" key="3">
    <source>
        <dbReference type="ARBA" id="ARBA00022553"/>
    </source>
</evidence>
<dbReference type="SMART" id="SM00825">
    <property type="entry name" value="PKS_KS"/>
    <property type="match status" value="1"/>
</dbReference>
<evidence type="ECO:0000256" key="1">
    <source>
        <dbReference type="ARBA" id="ARBA00001957"/>
    </source>
</evidence>
<dbReference type="SUPFAM" id="SSF52151">
    <property type="entry name" value="FabD/lysophospholipase-like"/>
    <property type="match status" value="1"/>
</dbReference>
<dbReference type="FunFam" id="3.40.366.10:FF:000002">
    <property type="entry name" value="Probable polyketide synthase 2"/>
    <property type="match status" value="1"/>
</dbReference>
<dbReference type="InterPro" id="IPR042104">
    <property type="entry name" value="PKS_dehydratase_sf"/>
</dbReference>
<dbReference type="Pfam" id="PF00109">
    <property type="entry name" value="ketoacyl-synt"/>
    <property type="match status" value="1"/>
</dbReference>
<dbReference type="Pfam" id="PF22953">
    <property type="entry name" value="SpnB_Rossmann"/>
    <property type="match status" value="1"/>
</dbReference>
<evidence type="ECO:0000313" key="20">
    <source>
        <dbReference type="Proteomes" id="UP000241118"/>
    </source>
</evidence>
<dbReference type="PROSITE" id="PS50075">
    <property type="entry name" value="CARRIER"/>
    <property type="match status" value="1"/>
</dbReference>
<dbReference type="SUPFAM" id="SSF47336">
    <property type="entry name" value="ACP-like"/>
    <property type="match status" value="1"/>
</dbReference>
<dbReference type="InterPro" id="IPR032821">
    <property type="entry name" value="PKS_assoc"/>
</dbReference>
<feature type="region of interest" description="N-terminal hotdog fold" evidence="14">
    <location>
        <begin position="923"/>
        <end position="1046"/>
    </location>
</feature>
<dbReference type="InterPro" id="IPR013120">
    <property type="entry name" value="FAR_NAD-bd"/>
</dbReference>
<dbReference type="SMART" id="SM00827">
    <property type="entry name" value="PKS_AT"/>
    <property type="match status" value="1"/>
</dbReference>
<evidence type="ECO:0000256" key="7">
    <source>
        <dbReference type="ARBA" id="ARBA00023268"/>
    </source>
</evidence>
<dbReference type="PROSITE" id="PS52019">
    <property type="entry name" value="PKS_MFAS_DH"/>
    <property type="match status" value="1"/>
</dbReference>
<comment type="catalytic activity">
    <reaction evidence="9">
        <text>6 (S)-methylmalonyl-CoA + propanoyl-CoA + 6 NADPH + 12 H(+) = 6-deoxyerythronolide B + 6 CO2 + 6 NADP(+) + 7 CoA + H2O</text>
        <dbReference type="Rhea" id="RHEA:23068"/>
        <dbReference type="ChEBI" id="CHEBI:15377"/>
        <dbReference type="ChEBI" id="CHEBI:15378"/>
        <dbReference type="ChEBI" id="CHEBI:16089"/>
        <dbReference type="ChEBI" id="CHEBI:16526"/>
        <dbReference type="ChEBI" id="CHEBI:57287"/>
        <dbReference type="ChEBI" id="CHEBI:57327"/>
        <dbReference type="ChEBI" id="CHEBI:57392"/>
        <dbReference type="ChEBI" id="CHEBI:57783"/>
        <dbReference type="ChEBI" id="CHEBI:58349"/>
        <dbReference type="EC" id="2.3.1.94"/>
    </reaction>
</comment>
<dbReference type="FunFam" id="1.10.1200.10:FF:000007">
    <property type="entry name" value="Probable polyketide synthase pks17"/>
    <property type="match status" value="1"/>
</dbReference>
<protein>
    <recommendedName>
        <fullName evidence="13">6-deoxyerythronolide-B synthase</fullName>
        <ecNumber evidence="13">2.3.1.94</ecNumber>
    </recommendedName>
</protein>
<dbReference type="CDD" id="cd08956">
    <property type="entry name" value="KR_3_FAS_SDR_x"/>
    <property type="match status" value="1"/>
</dbReference>
<comment type="subunit">
    <text evidence="12">Homodimer. Erythronolide synthase is composed of EryAI, EryAII and EryAIII multimodular (2 modules) polypeptides each coding for a functional synthase subunit which participates in 2 of the six FAS-like elongation steps required for formation of the polyketide. Module 1, 2, 3, 4, 5, and 6 participating in biosynthesis steps 1, 2, 3, 4, 5, and 6, respectively.</text>
</comment>
<evidence type="ECO:0000256" key="11">
    <source>
        <dbReference type="ARBA" id="ARBA00060622"/>
    </source>
</evidence>
<dbReference type="Pfam" id="PF00698">
    <property type="entry name" value="Acyl_transf_1"/>
    <property type="match status" value="1"/>
</dbReference>
<feature type="active site" description="Proton donor; for dehydratase activity" evidence="14">
    <location>
        <position position="1132"/>
    </location>
</feature>
<dbReference type="CDD" id="cd05235">
    <property type="entry name" value="SDR_e1"/>
    <property type="match status" value="1"/>
</dbReference>
<dbReference type="GO" id="GO:0006633">
    <property type="term" value="P:fatty acid biosynthetic process"/>
    <property type="evidence" value="ECO:0007669"/>
    <property type="project" value="InterPro"/>
</dbReference>
<dbReference type="Pfam" id="PF08990">
    <property type="entry name" value="Docking"/>
    <property type="match status" value="1"/>
</dbReference>
<dbReference type="InterPro" id="IPR016036">
    <property type="entry name" value="Malonyl_transacylase_ACP-bd"/>
</dbReference>
<dbReference type="PROSITE" id="PS52004">
    <property type="entry name" value="KS3_2"/>
    <property type="match status" value="1"/>
</dbReference>
<dbReference type="PROSITE" id="PS00606">
    <property type="entry name" value="KS3_1"/>
    <property type="match status" value="1"/>
</dbReference>
<evidence type="ECO:0000256" key="10">
    <source>
        <dbReference type="ARBA" id="ARBA00060158"/>
    </source>
</evidence>
<evidence type="ECO:0000256" key="9">
    <source>
        <dbReference type="ARBA" id="ARBA00052442"/>
    </source>
</evidence>
<dbReference type="FunFam" id="3.40.47.10:FF:000019">
    <property type="entry name" value="Polyketide synthase type I"/>
    <property type="match status" value="1"/>
</dbReference>
<accession>A0A2P8HQX6</accession>
<dbReference type="InterPro" id="IPR055123">
    <property type="entry name" value="SpnB-like_Rossmann"/>
</dbReference>
<keyword evidence="20" id="KW-1185">Reference proteome</keyword>
<dbReference type="GO" id="GO:0004312">
    <property type="term" value="F:fatty acid synthase activity"/>
    <property type="evidence" value="ECO:0007669"/>
    <property type="project" value="TreeGrafter"/>
</dbReference>
<keyword evidence="7" id="KW-0511">Multifunctional enzyme</keyword>
<dbReference type="Gene3D" id="3.40.366.10">
    <property type="entry name" value="Malonyl-Coenzyme A Acyl Carrier Protein, domain 2"/>
    <property type="match status" value="1"/>
</dbReference>
<dbReference type="Pfam" id="PF07993">
    <property type="entry name" value="NAD_binding_4"/>
    <property type="match status" value="1"/>
</dbReference>
<dbReference type="InterPro" id="IPR016039">
    <property type="entry name" value="Thiolase-like"/>
</dbReference>
<organism evidence="19 20">
    <name type="scientific">Saccharothrix carnea</name>
    <dbReference type="NCBI Taxonomy" id="1280637"/>
    <lineage>
        <taxon>Bacteria</taxon>
        <taxon>Bacillati</taxon>
        <taxon>Actinomycetota</taxon>
        <taxon>Actinomycetes</taxon>
        <taxon>Pseudonocardiales</taxon>
        <taxon>Pseudonocardiaceae</taxon>
        <taxon>Saccharothrix</taxon>
    </lineage>
</organism>
<dbReference type="InterPro" id="IPR018201">
    <property type="entry name" value="Ketoacyl_synth_AS"/>
</dbReference>
<keyword evidence="4" id="KW-0808">Transferase</keyword>
<evidence type="ECO:0000256" key="13">
    <source>
        <dbReference type="ARBA" id="ARBA00066981"/>
    </source>
</evidence>
<dbReference type="InterPro" id="IPR014030">
    <property type="entry name" value="Ketoacyl_synth_N"/>
</dbReference>
<name>A0A2P8HQX6_SACCR</name>
<dbReference type="Pfam" id="PF16197">
    <property type="entry name" value="KAsynt_C_assoc"/>
    <property type="match status" value="1"/>
</dbReference>
<comment type="function">
    <text evidence="10">Involved in the biosynthesis of antibiotic erythromycin via the biosynthesis of its aglycone precursor, 6-deoxyerythronolide B (6-dEB).</text>
</comment>
<dbReference type="PROSITE" id="PS00012">
    <property type="entry name" value="PHOSPHOPANTETHEINE"/>
    <property type="match status" value="1"/>
</dbReference>
<dbReference type="InterPro" id="IPR016035">
    <property type="entry name" value="Acyl_Trfase/lysoPLipase"/>
</dbReference>
<evidence type="ECO:0000256" key="15">
    <source>
        <dbReference type="SAM" id="MobiDB-lite"/>
    </source>
</evidence>
<dbReference type="SMART" id="SM01294">
    <property type="entry name" value="PKS_PP_betabranch"/>
    <property type="match status" value="1"/>
</dbReference>
<evidence type="ECO:0000256" key="4">
    <source>
        <dbReference type="ARBA" id="ARBA00022679"/>
    </source>
</evidence>
<dbReference type="InterPro" id="IPR020841">
    <property type="entry name" value="PKS_Beta-ketoAc_synthase_dom"/>
</dbReference>
<evidence type="ECO:0000259" key="16">
    <source>
        <dbReference type="PROSITE" id="PS50075"/>
    </source>
</evidence>
<dbReference type="InterPro" id="IPR036736">
    <property type="entry name" value="ACP-like_sf"/>
</dbReference>
<dbReference type="InterPro" id="IPR006162">
    <property type="entry name" value="Ppantetheine_attach_site"/>
</dbReference>
<dbReference type="InterPro" id="IPR010080">
    <property type="entry name" value="Thioester_reductase-like_dom"/>
</dbReference>
<evidence type="ECO:0000256" key="2">
    <source>
        <dbReference type="ARBA" id="ARBA00022450"/>
    </source>
</evidence>
<keyword evidence="3" id="KW-0597">Phosphoprotein</keyword>
<evidence type="ECO:0000259" key="18">
    <source>
        <dbReference type="PROSITE" id="PS52019"/>
    </source>
</evidence>
<dbReference type="Pfam" id="PF00550">
    <property type="entry name" value="PP-binding"/>
    <property type="match status" value="1"/>
</dbReference>
<dbReference type="Gene3D" id="3.40.50.720">
    <property type="entry name" value="NAD(P)-binding Rossmann-like Domain"/>
    <property type="match status" value="2"/>
</dbReference>
<evidence type="ECO:0000256" key="8">
    <source>
        <dbReference type="ARBA" id="ARBA00023315"/>
    </source>
</evidence>
<dbReference type="SMART" id="SM00826">
    <property type="entry name" value="PKS_DH"/>
    <property type="match status" value="1"/>
</dbReference>
<dbReference type="SMART" id="SM00823">
    <property type="entry name" value="PKS_PP"/>
    <property type="match status" value="1"/>
</dbReference>
<feature type="active site" description="Proton acceptor; for dehydratase activity" evidence="14">
    <location>
        <position position="955"/>
    </location>
</feature>
<dbReference type="GO" id="GO:0033068">
    <property type="term" value="P:macrolide biosynthetic process"/>
    <property type="evidence" value="ECO:0007669"/>
    <property type="project" value="UniProtKB-ARBA"/>
</dbReference>
<comment type="pathway">
    <text evidence="11">Antibiotic biosynthesis; erythromycin biosynthesis.</text>
</comment>
<evidence type="ECO:0000256" key="5">
    <source>
        <dbReference type="ARBA" id="ARBA00022737"/>
    </source>
</evidence>
<dbReference type="Pfam" id="PF08659">
    <property type="entry name" value="KR"/>
    <property type="match status" value="1"/>
</dbReference>
<keyword evidence="8" id="KW-0012">Acyltransferase</keyword>
<dbReference type="InterPro" id="IPR057326">
    <property type="entry name" value="KR_dom"/>
</dbReference>
<evidence type="ECO:0000256" key="14">
    <source>
        <dbReference type="PROSITE-ProRule" id="PRU01363"/>
    </source>
</evidence>
<dbReference type="Gene3D" id="3.10.129.110">
    <property type="entry name" value="Polyketide synthase dehydratase"/>
    <property type="match status" value="1"/>
</dbReference>
<sequence>MVAKEEKLAEYLKRVTADLVKTRQRVADLEAERQEPIAIVGMACRYPGAVRSPEDLWRLVVEERDAVTEWPADRGWDVEALYDPDPDKPGKTYARTGGFLDDATMFDAGFFGISPREARSMDPQHRVLLETAWEVFERAGIDPGTLKGSNTGVYVGVPEETYLGLTAPEEFEGYLMTSKLGSAASGRVAYALGLEGPAVTLDTACSSSLVALHLAVQALRQGDVELAVAGGVTVYGHPGGYVDFSRQRGLSPDGRCKSFAATADGTGWAEGVGLLLVERLSDARRNGHRVLAVVRGSAINQDGASNGLTAPSGPAQERVIRQALANARLAPSDVDVVEAHGTGTRLGDPIEAQALIATYGQGRRRPLWLGSLKSNIGHTVTAAGVGGVIKMVQAMRHGVLPRTLHVDEPTPFVDWSQGAVELLTSARPWPETGAPRRAGVSSFGVSGTNAHVVLEQAPAPEDAEPEPTVPPVVTWVLSAKTPEALRDQARRLASSADSANPVDVARSLATTRAALPERAAVVATDRDGLLDRLRALAEDEPVPGVVRGRAARTDPEVAFVFPGQGTQWVGMAVGLLDSAPAFGERIAECGKALAPFVDWELEDVLRGRDGAPPLDRVDVVQPALWAVMVSLAHLWRQHGVRPSAVVGHSQGEIAAACVAGILSLDDAARVVALRSQAIRRVLAGLGGMASIALDADTVRARLAPWRDELQVAAVNGPRSVVVSGASGPLDELLAALEAEEVRVRRVPVDYASHSAHVELLRDELAELLAPVRPGAAEIPFLSTVTGAWVDGPELDAGYWYRNLRQTVELAPAVRALADRGFGLFVEVSPHPVLTGAIQDTVDDAGRDAAAIGSLRRDEGGLDRFWTSLAEAHVRGVRMDWDAAFPGGRVVDLPTYAFQRERYWYSSAASTADADGLGLRAADHPLLGAAVAVAGSDEVLFTGRLAVSAHRWLADHEAHGSVVLPGSALVELAVRAGDEFGCTVVDELDVVAPLVFPAGGGLHVQLKVGPPDADGGRAFAVHARPDGGEASWTRHATGRLAVHGPDEGFDLAEWPPADAEQTSSGGWRRGAEVFAEVELPTGVDATGYGLHPALLDAALRALGGPGLTTTRWRGLRLHASGATAVRARLQPTDGEAAALWLADRTGRPVASAEVAWRPLTAAEVTVAGARHHDALFRLEWTPWQPSRSGTAPRLAVLGDVLTEAVPDALRDVERFRDVPGVAKAVESGTAPDAVVVVVPPSGDDVVGEVHDLTRRVLRLAQDWLPDDRLTGTRLVVVTSGAVGGADLAAASVWGLLRSAQAESPGRIALVDLDGTDESWGLLAAAVTSGEPQLAITGGRVTVPLLRRVTPPAATAEPRWNPDGTVLITGGTGMLGALFARHLAAEHGVRHLLLVSRRGREAAGADELAADLTALGARVTIAACDTGDRAALAALLADVPADLPLTGVVHAAGVLDDGLIPSLTPERLAAVLAPKVDAAWHLHELTRSAQLSAFVLFSSVAGIIGGPGQANYAAANTFLDALAEHRASLGLAATSVAWGLWAQAGGMTGQLDEADLKRIARAGFRPIESETGTAILDTALGLGAPALVATPFDATALRGSGAVPPVLRGLARVPTRRTAQDTGVDATALAARLAGLPEAEQRRLVLDVVRAETAVVLGHGDRSAIHPDRTFPELGFDSLTSVELRNRLGTATGTRLPATAVFDHPTPGALTGFLLGELLDRRTGAAVVDFAAEVGLADDIVPAAEVVDVVTDPGDVLLTGSTGFLGAFLLRDLLRSTTARVRCLVRGEDEADAVDRLRDNLKWYRVESEVDFARVSVVVGDLARPQLGLTEEAFDALAREVDAVYHAGAAVNWLQPYTALKATNVTGTEEVLRLAARHRTVPVHHISTTGVFAKPMPEGRPARPDDPIGPPEELPNGYTQSKWVTEQMLGLASERGLPVTVYRVDLVSGDQRNGACQTRDFVWLSLRGLLEARAVPADLVGGFHMLPVDYVSAAVVALSRKPAVTGRTLHLYNRSDMATADIVGHLRSFGYELAELDRDTWRARVAADPDNAMTPLLDAFDMVTSPGATVYPPIDASETEQLLAEDGLRCPEMTVDLLKKYVGFFVEVDYFPAT</sequence>
<dbReference type="SMART" id="SM00822">
    <property type="entry name" value="PKS_KR"/>
    <property type="match status" value="1"/>
</dbReference>
<dbReference type="GO" id="GO:0031177">
    <property type="term" value="F:phosphopantetheine binding"/>
    <property type="evidence" value="ECO:0007669"/>
    <property type="project" value="InterPro"/>
</dbReference>
<dbReference type="GO" id="GO:0047879">
    <property type="term" value="F:erythronolide synthase activity"/>
    <property type="evidence" value="ECO:0007669"/>
    <property type="project" value="UniProtKB-EC"/>
</dbReference>